<accession>G1TYY7</accession>
<dbReference type="PANTHER" id="PTHR47393:SF1">
    <property type="entry name" value="CYSTATIN-12"/>
    <property type="match status" value="1"/>
</dbReference>
<dbReference type="HOGENOM" id="CLU_118168_3_2_1"/>
<name>G1TYY7_RABIT</name>
<evidence type="ECO:0000256" key="1">
    <source>
        <dbReference type="ARBA" id="ARBA00004613"/>
    </source>
</evidence>
<dbReference type="GeneTree" id="ENSGT00940000162636"/>
<comment type="subcellular location">
    <subcellularLocation>
        <location evidence="1">Secreted</location>
    </subcellularLocation>
</comment>
<dbReference type="Ensembl" id="ENSOCUT00000024797.2">
    <property type="protein sequence ID" value="ENSOCUP00000022305.2"/>
    <property type="gene ID" value="ENSOCUG00000027150.2"/>
</dbReference>
<evidence type="ECO:0000256" key="6">
    <source>
        <dbReference type="ARBA" id="ARBA00022729"/>
    </source>
</evidence>
<evidence type="ECO:0000256" key="7">
    <source>
        <dbReference type="ARBA" id="ARBA00023157"/>
    </source>
</evidence>
<dbReference type="InParanoid" id="G1TYY7"/>
<dbReference type="Gene3D" id="3.10.450.10">
    <property type="match status" value="1"/>
</dbReference>
<evidence type="ECO:0000313" key="8">
    <source>
        <dbReference type="Ensembl" id="ENSOCUP00000022305.2"/>
    </source>
</evidence>
<dbReference type="InterPro" id="IPR052333">
    <property type="entry name" value="Cystatin_spermatogenesis"/>
</dbReference>
<dbReference type="Bgee" id="ENSOCUG00000027150">
    <property type="expression patterns" value="Expressed in testis and 2 other cell types or tissues"/>
</dbReference>
<reference evidence="8" key="2">
    <citation type="submission" date="2025-08" db="UniProtKB">
        <authorList>
            <consortium name="Ensembl"/>
        </authorList>
    </citation>
    <scope>IDENTIFICATION</scope>
    <source>
        <strain evidence="8">Thorbecke</strain>
    </source>
</reference>
<dbReference type="GO" id="GO:0005576">
    <property type="term" value="C:extracellular region"/>
    <property type="evidence" value="ECO:0007669"/>
    <property type="project" value="UniProtKB-SubCell"/>
</dbReference>
<sequence length="168" mass="18749">DKSPTAMLWKTPLFAGLVVLGTHFWTIQKEFVDVSQNLDYFVASVEFAVAQFNDDSTEEQVYRLLEVDEPWCDVSFPTKDSMDLELGRTICKKHDEDIDNCPLQEDSDLALEHMGWVQFLQHAVHCGGCEGDGVSQRAGDGPRKLLSHGAMDSVGRIQSLLHAVLVDP</sequence>
<reference evidence="8 9" key="1">
    <citation type="journal article" date="2011" name="Nature">
        <title>A high-resolution map of human evolutionary constraint using 29 mammals.</title>
        <authorList>
            <person name="Lindblad-Toh K."/>
            <person name="Garber M."/>
            <person name="Zuk O."/>
            <person name="Lin M.F."/>
            <person name="Parker B.J."/>
            <person name="Washietl S."/>
            <person name="Kheradpour P."/>
            <person name="Ernst J."/>
            <person name="Jordan G."/>
            <person name="Mauceli E."/>
            <person name="Ward L.D."/>
            <person name="Lowe C.B."/>
            <person name="Holloway A.K."/>
            <person name="Clamp M."/>
            <person name="Gnerre S."/>
            <person name="Alfoldi J."/>
            <person name="Beal K."/>
            <person name="Chang J."/>
            <person name="Clawson H."/>
            <person name="Cuff J."/>
            <person name="Di Palma F."/>
            <person name="Fitzgerald S."/>
            <person name="Flicek P."/>
            <person name="Guttman M."/>
            <person name="Hubisz M.J."/>
            <person name="Jaffe D.B."/>
            <person name="Jungreis I."/>
            <person name="Kent W.J."/>
            <person name="Kostka D."/>
            <person name="Lara M."/>
            <person name="Martins A.L."/>
            <person name="Massingham T."/>
            <person name="Moltke I."/>
            <person name="Raney B.J."/>
            <person name="Rasmussen M.D."/>
            <person name="Robinson J."/>
            <person name="Stark A."/>
            <person name="Vilella A.J."/>
            <person name="Wen J."/>
            <person name="Xie X."/>
            <person name="Zody M.C."/>
            <person name="Baldwin J."/>
            <person name="Bloom T."/>
            <person name="Chin C.W."/>
            <person name="Heiman D."/>
            <person name="Nicol R."/>
            <person name="Nusbaum C."/>
            <person name="Young S."/>
            <person name="Wilkinson J."/>
            <person name="Worley K.C."/>
            <person name="Kovar C.L."/>
            <person name="Muzny D.M."/>
            <person name="Gibbs R.A."/>
            <person name="Cree A."/>
            <person name="Dihn H.H."/>
            <person name="Fowler G."/>
            <person name="Jhangiani S."/>
            <person name="Joshi V."/>
            <person name="Lee S."/>
            <person name="Lewis L.R."/>
            <person name="Nazareth L.V."/>
            <person name="Okwuonu G."/>
            <person name="Santibanez J."/>
            <person name="Warren W.C."/>
            <person name="Mardis E.R."/>
            <person name="Weinstock G.M."/>
            <person name="Wilson R.K."/>
            <person name="Delehaunty K."/>
            <person name="Dooling D."/>
            <person name="Fronik C."/>
            <person name="Fulton L."/>
            <person name="Fulton B."/>
            <person name="Graves T."/>
            <person name="Minx P."/>
            <person name="Sodergren E."/>
            <person name="Birney E."/>
            <person name="Margulies E.H."/>
            <person name="Herrero J."/>
            <person name="Green E.D."/>
            <person name="Haussler D."/>
            <person name="Siepel A."/>
            <person name="Goldman N."/>
            <person name="Pollard K.S."/>
            <person name="Pedersen J.S."/>
            <person name="Lander E.S."/>
            <person name="Kellis M."/>
        </authorList>
    </citation>
    <scope>NUCLEOTIDE SEQUENCE [LARGE SCALE GENOMIC DNA]</scope>
    <source>
        <strain evidence="8 9">Thorbecke inbred</strain>
    </source>
</reference>
<dbReference type="SUPFAM" id="SSF54403">
    <property type="entry name" value="Cystatin/monellin"/>
    <property type="match status" value="1"/>
</dbReference>
<dbReference type="Pfam" id="PF00666">
    <property type="entry name" value="Cathelicidins"/>
    <property type="match status" value="1"/>
</dbReference>
<reference evidence="8" key="3">
    <citation type="submission" date="2025-09" db="UniProtKB">
        <authorList>
            <consortium name="Ensembl"/>
        </authorList>
    </citation>
    <scope>IDENTIFICATION</scope>
    <source>
        <strain evidence="8">Thorbecke</strain>
    </source>
</reference>
<keyword evidence="3" id="KW-0964">Secreted</keyword>
<dbReference type="EMBL" id="AAGW02052341">
    <property type="status" value="NOT_ANNOTATED_CDS"/>
    <property type="molecule type" value="Genomic_DNA"/>
</dbReference>
<keyword evidence="6" id="KW-0732">Signal</keyword>
<proteinExistence type="inferred from homology"/>
<protein>
    <submittedName>
        <fullName evidence="8">Uncharacterized protein</fullName>
    </submittedName>
</protein>
<evidence type="ECO:0000313" key="9">
    <source>
        <dbReference type="Proteomes" id="UP000001811"/>
    </source>
</evidence>
<keyword evidence="5" id="KW-0789">Thiol protease inhibitor</keyword>
<evidence type="ECO:0000256" key="3">
    <source>
        <dbReference type="ARBA" id="ARBA00022525"/>
    </source>
</evidence>
<keyword evidence="7" id="KW-1015">Disulfide bond</keyword>
<keyword evidence="9" id="KW-1185">Reference proteome</keyword>
<dbReference type="AlphaFoldDB" id="G1TYY7"/>
<dbReference type="GO" id="GO:0004869">
    <property type="term" value="F:cysteine-type endopeptidase inhibitor activity"/>
    <property type="evidence" value="ECO:0007669"/>
    <property type="project" value="UniProtKB-KW"/>
</dbReference>
<dbReference type="PANTHER" id="PTHR47393">
    <property type="entry name" value="CYSTATIN-12-RELATED"/>
    <property type="match status" value="1"/>
</dbReference>
<dbReference type="InterPro" id="IPR046350">
    <property type="entry name" value="Cystatin_sf"/>
</dbReference>
<evidence type="ECO:0000256" key="2">
    <source>
        <dbReference type="ARBA" id="ARBA00009403"/>
    </source>
</evidence>
<organism evidence="8 9">
    <name type="scientific">Oryctolagus cuniculus</name>
    <name type="common">Rabbit</name>
    <dbReference type="NCBI Taxonomy" id="9986"/>
    <lineage>
        <taxon>Eukaryota</taxon>
        <taxon>Metazoa</taxon>
        <taxon>Chordata</taxon>
        <taxon>Craniata</taxon>
        <taxon>Vertebrata</taxon>
        <taxon>Euteleostomi</taxon>
        <taxon>Mammalia</taxon>
        <taxon>Eutheria</taxon>
        <taxon>Euarchontoglires</taxon>
        <taxon>Glires</taxon>
        <taxon>Lagomorpha</taxon>
        <taxon>Leporidae</taxon>
        <taxon>Oryctolagus</taxon>
    </lineage>
</organism>
<keyword evidence="4" id="KW-0646">Protease inhibitor</keyword>
<dbReference type="Proteomes" id="UP000001811">
    <property type="component" value="Chromosome 4"/>
</dbReference>
<dbReference type="EMBL" id="AAGW02052342">
    <property type="status" value="NOT_ANNOTATED_CDS"/>
    <property type="molecule type" value="Genomic_DNA"/>
</dbReference>
<dbReference type="SMR" id="G1TYY7"/>
<dbReference type="eggNOG" id="ENOG502TDK9">
    <property type="taxonomic scope" value="Eukaryota"/>
</dbReference>
<comment type="similarity">
    <text evidence="2">Belongs to the cystatin family.</text>
</comment>
<evidence type="ECO:0000256" key="5">
    <source>
        <dbReference type="ARBA" id="ARBA00022704"/>
    </source>
</evidence>
<evidence type="ECO:0000256" key="4">
    <source>
        <dbReference type="ARBA" id="ARBA00022690"/>
    </source>
</evidence>